<dbReference type="Pfam" id="PF00383">
    <property type="entry name" value="dCMP_cyt_deam_1"/>
    <property type="match status" value="1"/>
</dbReference>
<dbReference type="InterPro" id="IPR016193">
    <property type="entry name" value="Cytidine_deaminase-like"/>
</dbReference>
<organism evidence="2">
    <name type="scientific">Desulfatirhabdium butyrativorans</name>
    <dbReference type="NCBI Taxonomy" id="340467"/>
    <lineage>
        <taxon>Bacteria</taxon>
        <taxon>Pseudomonadati</taxon>
        <taxon>Thermodesulfobacteriota</taxon>
        <taxon>Desulfobacteria</taxon>
        <taxon>Desulfobacterales</taxon>
        <taxon>Desulfatirhabdiaceae</taxon>
        <taxon>Desulfatirhabdium</taxon>
    </lineage>
</organism>
<gene>
    <name evidence="2" type="ORF">ENS29_13915</name>
</gene>
<dbReference type="EMBL" id="DSUH01000322">
    <property type="protein sequence ID" value="HGU33925.1"/>
    <property type="molecule type" value="Genomic_DNA"/>
</dbReference>
<evidence type="ECO:0000313" key="2">
    <source>
        <dbReference type="EMBL" id="HGU33925.1"/>
    </source>
</evidence>
<accession>A0A7C4RTR1</accession>
<name>A0A7C4RTR1_9BACT</name>
<reference evidence="2" key="1">
    <citation type="journal article" date="2020" name="mSystems">
        <title>Genome- and Community-Level Interaction Insights into Carbon Utilization and Element Cycling Functions of Hydrothermarchaeota in Hydrothermal Sediment.</title>
        <authorList>
            <person name="Zhou Z."/>
            <person name="Liu Y."/>
            <person name="Xu W."/>
            <person name="Pan J."/>
            <person name="Luo Z.H."/>
            <person name="Li M."/>
        </authorList>
    </citation>
    <scope>NUCLEOTIDE SEQUENCE [LARGE SCALE GENOMIC DNA]</scope>
    <source>
        <strain evidence="2">SpSt-477</strain>
    </source>
</reference>
<proteinExistence type="predicted"/>
<dbReference type="CDD" id="cd01285">
    <property type="entry name" value="nucleoside_deaminase"/>
    <property type="match status" value="1"/>
</dbReference>
<dbReference type="AlphaFoldDB" id="A0A7C4RTR1"/>
<dbReference type="InterPro" id="IPR002125">
    <property type="entry name" value="CMP_dCMP_dom"/>
</dbReference>
<evidence type="ECO:0000259" key="1">
    <source>
        <dbReference type="PROSITE" id="PS51747"/>
    </source>
</evidence>
<dbReference type="SUPFAM" id="SSF53927">
    <property type="entry name" value="Cytidine deaminase-like"/>
    <property type="match status" value="1"/>
</dbReference>
<comment type="caution">
    <text evidence="2">The sequence shown here is derived from an EMBL/GenBank/DDBJ whole genome shotgun (WGS) entry which is preliminary data.</text>
</comment>
<dbReference type="PANTHER" id="PTHR11079:SF162">
    <property type="entry name" value="RIBOFLAVIN BIOSYNTHESIS PROTEIN PYRD, CHLOROPLASTIC"/>
    <property type="match status" value="1"/>
</dbReference>
<dbReference type="PANTHER" id="PTHR11079">
    <property type="entry name" value="CYTOSINE DEAMINASE FAMILY MEMBER"/>
    <property type="match status" value="1"/>
</dbReference>
<protein>
    <submittedName>
        <fullName evidence="2">Nucleoside deaminase</fullName>
    </submittedName>
</protein>
<dbReference type="GO" id="GO:0003824">
    <property type="term" value="F:catalytic activity"/>
    <property type="evidence" value="ECO:0007669"/>
    <property type="project" value="InterPro"/>
</dbReference>
<dbReference type="PROSITE" id="PS51747">
    <property type="entry name" value="CYT_DCMP_DEAMINASES_2"/>
    <property type="match status" value="1"/>
</dbReference>
<feature type="domain" description="CMP/dCMP-type deaminase" evidence="1">
    <location>
        <begin position="1"/>
        <end position="123"/>
    </location>
</feature>
<dbReference type="Gene3D" id="3.40.140.10">
    <property type="entry name" value="Cytidine Deaminase, domain 2"/>
    <property type="match status" value="1"/>
</dbReference>
<sequence>MDHPRWMARALELASDALKASEFPVGCIIVLDDTIVATGRRIHSRGPAPSELDHAEILALRELETTGSPSPKSRSRLWLYSTLEPCLMCMGAALICGIRNIVYAYEDVMGGAGRLPLHSLTPLYAQADVRIVSGVMRSESLALFQAFFRNPECVYWKDSLLARYTLNAG</sequence>